<comment type="caution">
    <text evidence="6">The sequence shown here is derived from an EMBL/GenBank/DDBJ whole genome shotgun (WGS) entry which is preliminary data.</text>
</comment>
<keyword evidence="5" id="KW-0732">Signal</keyword>
<evidence type="ECO:0000256" key="1">
    <source>
        <dbReference type="ARBA" id="ARBA00004167"/>
    </source>
</evidence>
<accession>A0A2D0N6D3</accession>
<dbReference type="RefSeq" id="WP_099152653.1">
    <property type="nucleotide sequence ID" value="NZ_PDUD01000028.1"/>
</dbReference>
<dbReference type="EMBL" id="PDUD01000028">
    <property type="protein sequence ID" value="PHN03940.1"/>
    <property type="molecule type" value="Genomic_DNA"/>
</dbReference>
<sequence length="589" mass="64313">MRKFSVFFLALFFTFTLSAQWQRAFLAADGQIGVRPVPAPVEAGARSDEDGFAQISGFPQGVPANPVFKNLRNLTLADLDDDGAEEILIGIDDEFYVFKNDQLLWQRHLEGIAVYPPSVADVDDDGSPEIVQITGGTGSTAAYMFEADGSDAPNWPLDFNDNWLLTSPTLVDVDGDRIMEIIILERIAPNGNIHLLRVDGTSYSPNWPVAVEATPAVTPSAGDVDDDGAMEIVMNTTEARYVLNLDGQFEDGFPVVTHPRQRYSYQSPILADLDDDGDLEIIGATHSDNQINLPEFYVMQHDGSDYPGWPMPVPGQAWTFNTPTVAEIDGSYRIFMSRPIDSNEADMLYCWDKDGNLFPGFPIVKPGGLEGIISLADVDGDGEQEIVFGTNLIDPDGMGRIHAYELDGTGEVAGFPIHTYGWTFLNGAAFGDVDGNDTLDLVALSYTQTFNQGIDSTFINVYNLGVPYTESSVLWGTYKGSNTRQGLVGEAIVLAAPVLEVEALNLQLFPNPTSAFSRLSLELPAAGKVQLELLSVEGKHLRSVYQGQRPAGPWQVDLDLSAYPAGMYFARLQIDGKSALIRISKVTRK</sequence>
<dbReference type="GO" id="GO:0016020">
    <property type="term" value="C:membrane"/>
    <property type="evidence" value="ECO:0007669"/>
    <property type="project" value="UniProtKB-SubCell"/>
</dbReference>
<evidence type="ECO:0000313" key="7">
    <source>
        <dbReference type="Proteomes" id="UP000223913"/>
    </source>
</evidence>
<keyword evidence="3" id="KW-1133">Transmembrane helix</keyword>
<dbReference type="InterPro" id="IPR028994">
    <property type="entry name" value="Integrin_alpha_N"/>
</dbReference>
<keyword evidence="4" id="KW-0472">Membrane</keyword>
<dbReference type="Proteomes" id="UP000223913">
    <property type="component" value="Unassembled WGS sequence"/>
</dbReference>
<gene>
    <name evidence="6" type="ORF">CRP01_24015</name>
</gene>
<evidence type="ECO:0000256" key="3">
    <source>
        <dbReference type="ARBA" id="ARBA00022989"/>
    </source>
</evidence>
<comment type="subcellular location">
    <subcellularLocation>
        <location evidence="1">Membrane</location>
        <topology evidence="1">Single-pass membrane protein</topology>
    </subcellularLocation>
</comment>
<organism evidence="6 7">
    <name type="scientific">Flavilitoribacter nigricans (strain ATCC 23147 / DSM 23189 / NBRC 102662 / NCIMB 1420 / SS-2)</name>
    <name type="common">Lewinella nigricans</name>
    <dbReference type="NCBI Taxonomy" id="1122177"/>
    <lineage>
        <taxon>Bacteria</taxon>
        <taxon>Pseudomonadati</taxon>
        <taxon>Bacteroidota</taxon>
        <taxon>Saprospiria</taxon>
        <taxon>Saprospirales</taxon>
        <taxon>Lewinellaceae</taxon>
        <taxon>Flavilitoribacter</taxon>
    </lineage>
</organism>
<dbReference type="PANTHER" id="PTHR21419">
    <property type="match status" value="1"/>
</dbReference>
<evidence type="ECO:0000256" key="2">
    <source>
        <dbReference type="ARBA" id="ARBA00022692"/>
    </source>
</evidence>
<dbReference type="InterPro" id="IPR026444">
    <property type="entry name" value="Secre_tail"/>
</dbReference>
<proteinExistence type="predicted"/>
<dbReference type="InterPro" id="IPR045232">
    <property type="entry name" value="FAM234"/>
</dbReference>
<feature type="signal peptide" evidence="5">
    <location>
        <begin position="1"/>
        <end position="19"/>
    </location>
</feature>
<keyword evidence="2" id="KW-0812">Transmembrane</keyword>
<evidence type="ECO:0000313" key="6">
    <source>
        <dbReference type="EMBL" id="PHN03940.1"/>
    </source>
</evidence>
<evidence type="ECO:0008006" key="8">
    <source>
        <dbReference type="Google" id="ProtNLM"/>
    </source>
</evidence>
<evidence type="ECO:0000256" key="4">
    <source>
        <dbReference type="ARBA" id="ARBA00023136"/>
    </source>
</evidence>
<evidence type="ECO:0000256" key="5">
    <source>
        <dbReference type="SAM" id="SignalP"/>
    </source>
</evidence>
<dbReference type="PANTHER" id="PTHR21419:SF23">
    <property type="entry name" value="PROTEIN DEFECTIVE IN EXINE FORMATION 1"/>
    <property type="match status" value="1"/>
</dbReference>
<keyword evidence="7" id="KW-1185">Reference proteome</keyword>
<reference evidence="6 7" key="1">
    <citation type="submission" date="2017-10" db="EMBL/GenBank/DDBJ databases">
        <title>The draft genome sequence of Lewinella nigricans NBRC 102662.</title>
        <authorList>
            <person name="Wang K."/>
        </authorList>
    </citation>
    <scope>NUCLEOTIDE SEQUENCE [LARGE SCALE GENOMIC DNA]</scope>
    <source>
        <strain evidence="6 7">NBRC 102662</strain>
    </source>
</reference>
<dbReference type="OrthoDB" id="9816120at2"/>
<dbReference type="NCBIfam" id="TIGR04183">
    <property type="entry name" value="Por_Secre_tail"/>
    <property type="match status" value="1"/>
</dbReference>
<feature type="chain" id="PRO_5012248834" description="Secretion system C-terminal sorting domain-containing protein" evidence="5">
    <location>
        <begin position="20"/>
        <end position="589"/>
    </location>
</feature>
<name>A0A2D0N6D3_FLAN2</name>
<dbReference type="AlphaFoldDB" id="A0A2D0N6D3"/>
<protein>
    <recommendedName>
        <fullName evidence="8">Secretion system C-terminal sorting domain-containing protein</fullName>
    </recommendedName>
</protein>
<dbReference type="SUPFAM" id="SSF69318">
    <property type="entry name" value="Integrin alpha N-terminal domain"/>
    <property type="match status" value="1"/>
</dbReference>